<dbReference type="EnsemblPlants" id="EMT29326">
    <property type="protein sequence ID" value="EMT29326"/>
    <property type="gene ID" value="F775_23932"/>
</dbReference>
<reference evidence="2" key="1">
    <citation type="submission" date="2015-06" db="UniProtKB">
        <authorList>
            <consortium name="EnsemblPlants"/>
        </authorList>
    </citation>
    <scope>IDENTIFICATION</scope>
</reference>
<proteinExistence type="predicted"/>
<evidence type="ECO:0000313" key="2">
    <source>
        <dbReference type="EnsemblPlants" id="EMT29326"/>
    </source>
</evidence>
<dbReference type="AlphaFoldDB" id="M8CZL9"/>
<name>M8CZL9_AEGTA</name>
<organism evidence="2">
    <name type="scientific">Aegilops tauschii</name>
    <name type="common">Tausch's goatgrass</name>
    <name type="synonym">Aegilops squarrosa</name>
    <dbReference type="NCBI Taxonomy" id="37682"/>
    <lineage>
        <taxon>Eukaryota</taxon>
        <taxon>Viridiplantae</taxon>
        <taxon>Streptophyta</taxon>
        <taxon>Embryophyta</taxon>
        <taxon>Tracheophyta</taxon>
        <taxon>Spermatophyta</taxon>
        <taxon>Magnoliopsida</taxon>
        <taxon>Liliopsida</taxon>
        <taxon>Poales</taxon>
        <taxon>Poaceae</taxon>
        <taxon>BOP clade</taxon>
        <taxon>Pooideae</taxon>
        <taxon>Triticodae</taxon>
        <taxon>Triticeae</taxon>
        <taxon>Triticinae</taxon>
        <taxon>Aegilops</taxon>
    </lineage>
</organism>
<feature type="region of interest" description="Disordered" evidence="1">
    <location>
        <begin position="1"/>
        <end position="32"/>
    </location>
</feature>
<evidence type="ECO:0000256" key="1">
    <source>
        <dbReference type="SAM" id="MobiDB-lite"/>
    </source>
</evidence>
<protein>
    <submittedName>
        <fullName evidence="2">Uncharacterized protein</fullName>
    </submittedName>
</protein>
<accession>M8CZL9</accession>
<sequence>MRTATRGGSDDGNDERRRREEGGASTATTTDGRVVSVAPRTASLAPAGYVLLAFIYALGIEQVWQNDIDLLKPSAGPEKLNSFLMPQIMCCLCVPSLHDVNLSSATAASTCALLNLVEGGGGDWWCEADPPQGLLHAATLSRRSLLAFAQAGADGADTPLISDGQRGDAGDEANTYWENYFCGESECDVFSRATVINQVMLGAFICNSTKSESISKPQVFFLQKFVFVHGQDIGHIELGLLSFFIFSKRSGVPLEKEEDSL</sequence>